<feature type="region of interest" description="Disordered" evidence="1">
    <location>
        <begin position="186"/>
        <end position="205"/>
    </location>
</feature>
<accession>A0A093VGT7</accession>
<organism evidence="2">
    <name type="scientific">Talaromyces marneffei PM1</name>
    <dbReference type="NCBI Taxonomy" id="1077442"/>
    <lineage>
        <taxon>Eukaryota</taxon>
        <taxon>Fungi</taxon>
        <taxon>Dikarya</taxon>
        <taxon>Ascomycota</taxon>
        <taxon>Pezizomycotina</taxon>
        <taxon>Eurotiomycetes</taxon>
        <taxon>Eurotiomycetidae</taxon>
        <taxon>Eurotiales</taxon>
        <taxon>Trichocomaceae</taxon>
        <taxon>Talaromyces</taxon>
        <taxon>Talaromyces sect. Talaromyces</taxon>
    </lineage>
</organism>
<sequence>MSFGWSAGDIFTLVVTCYKIVDTCRAGLTGASLQLSGLQNDLEEFSAVLLHLHDVVKESRNIAFFDMKEMKKTIEACNIYLTKYAGLKRKASFSKGKELLDNAKDAGLKIKQAVIYTTLGGDQELQVLQRRLARHRQTLVLYLQILERNRRTKEDIKLNKRLSDMEAMVKDMHSVRRLSAIGSPDYVQRSPRIQEHQQRQDETDSEDYEAIFKALNEQKRLALMETKRPNNDDNLEEWNDILDHLEIISRRVLNAAERTASSTAQRRTGSVSHQIALNRMLTPHHTMGTPPLRPIQRVDTHDSGFAEMLPPALAPVREESSGLTEGFVESGHVVNKYVHPSSSFSEGMVEHHRPPISPRSLMKSRTLSVHSIHRPVISPSSSSESVAPSTVPTTHSPRQSRTFSMSSSEVSVNSAVLLWQVIQFDGWVKCCTKTSRKPLPCSIHGGYDSNGQVYGLHIRRQDTNDPLVFIKLSTKKKRPVPQVEPSGERDDVNEGFQAYFIGPIDTEPKDEEVQFFFKEEKSLNKFESLVYGQELLLTINIRKISSSGKTLSESQRLRLWRKGDTKSLLFYPTCEKTKGRYHPVLAREVHQAKQSKTSLDLKLQDNSHHLKDLKIEFENKPDLSMFSNEFLSQ</sequence>
<name>A0A093VGT7_TALMA</name>
<gene>
    <name evidence="2" type="ORF">GQ26_0041610</name>
</gene>
<reference key="1">
    <citation type="journal article" date="2014" name="PLoS Genet.">
        <title>Signature Gene Expression Reveals Novel Clues to the Molecular Mechanisms of Dimorphic Transition in Penicillium marneffei.</title>
        <authorList>
            <person name="Yang E."/>
            <person name="Wang G."/>
            <person name="Cai J."/>
            <person name="Woo P.C."/>
            <person name="Lau S.K."/>
            <person name="Yuen K.-Y."/>
            <person name="Chow W.-N."/>
            <person name="Lin X."/>
        </authorList>
    </citation>
    <scope>NUCLEOTIDE SEQUENCE [LARGE SCALE GENOMIC DNA]</scope>
    <source>
        <strain>PM1</strain>
    </source>
</reference>
<dbReference type="EMBL" id="JPOX01000004">
    <property type="protein sequence ID" value="KFX51757.1"/>
    <property type="molecule type" value="Genomic_DNA"/>
</dbReference>
<feature type="region of interest" description="Disordered" evidence="1">
    <location>
        <begin position="376"/>
        <end position="401"/>
    </location>
</feature>
<evidence type="ECO:0000256" key="1">
    <source>
        <dbReference type="SAM" id="MobiDB-lite"/>
    </source>
</evidence>
<evidence type="ECO:0000313" key="2">
    <source>
        <dbReference type="EMBL" id="KFX51757.1"/>
    </source>
</evidence>
<protein>
    <submittedName>
        <fullName evidence="2">Uncharacterized protein</fullName>
    </submittedName>
</protein>
<dbReference type="eggNOG" id="ENOG502T3NW">
    <property type="taxonomic scope" value="Eukaryota"/>
</dbReference>
<reference evidence="2" key="2">
    <citation type="journal article" date="2014" name="PLoS Genet.">
        <title>Signature gene expression reveals novel clues to the molecular mechanisms of dimorphic transition in Penicillium marneffei.</title>
        <authorList>
            <person name="Yang E."/>
            <person name="Wang G."/>
            <person name="Cai J."/>
            <person name="Woo P.C."/>
            <person name="Lau S.K."/>
            <person name="Yuen K.-Y."/>
            <person name="Chow W.-N."/>
            <person name="Lin X."/>
        </authorList>
    </citation>
    <scope>NUCLEOTIDE SEQUENCE</scope>
    <source>
        <strain evidence="2">PM1</strain>
    </source>
</reference>
<feature type="compositionally biased region" description="Basic and acidic residues" evidence="1">
    <location>
        <begin position="192"/>
        <end position="202"/>
    </location>
</feature>
<comment type="caution">
    <text evidence="2">The sequence shown here is derived from an EMBL/GenBank/DDBJ whole genome shotgun (WGS) entry which is preliminary data.</text>
</comment>
<proteinExistence type="predicted"/>
<dbReference type="AlphaFoldDB" id="A0A093VGT7"/>
<dbReference type="HOGENOM" id="CLU_360999_0_0_1"/>